<dbReference type="EMBL" id="QMEY01000011">
    <property type="protein sequence ID" value="RBQ17464.1"/>
    <property type="molecule type" value="Genomic_DNA"/>
</dbReference>
<dbReference type="InterPro" id="IPR004360">
    <property type="entry name" value="Glyas_Fos-R_dOase_dom"/>
</dbReference>
<feature type="domain" description="VOC" evidence="2">
    <location>
        <begin position="2"/>
        <end position="113"/>
    </location>
</feature>
<organism evidence="3 4">
    <name type="scientific">Spongiactinospora rosea</name>
    <dbReference type="NCBI Taxonomy" id="2248750"/>
    <lineage>
        <taxon>Bacteria</taxon>
        <taxon>Bacillati</taxon>
        <taxon>Actinomycetota</taxon>
        <taxon>Actinomycetes</taxon>
        <taxon>Streptosporangiales</taxon>
        <taxon>Streptosporangiaceae</taxon>
        <taxon>Spongiactinospora</taxon>
    </lineage>
</organism>
<dbReference type="Gene3D" id="3.30.720.120">
    <property type="match status" value="1"/>
</dbReference>
<evidence type="ECO:0000259" key="2">
    <source>
        <dbReference type="PROSITE" id="PS51819"/>
    </source>
</evidence>
<evidence type="ECO:0000313" key="3">
    <source>
        <dbReference type="EMBL" id="RBQ17464.1"/>
    </source>
</evidence>
<comment type="caution">
    <text evidence="3">The sequence shown here is derived from an EMBL/GenBank/DDBJ whole genome shotgun (WGS) entry which is preliminary data.</text>
</comment>
<dbReference type="SUPFAM" id="SSF54593">
    <property type="entry name" value="Glyoxalase/Bleomycin resistance protein/Dihydroxybiphenyl dioxygenase"/>
    <property type="match status" value="1"/>
</dbReference>
<evidence type="ECO:0000256" key="1">
    <source>
        <dbReference type="SAM" id="MobiDB-lite"/>
    </source>
</evidence>
<dbReference type="OrthoDB" id="9806868at2"/>
<dbReference type="Proteomes" id="UP000253303">
    <property type="component" value="Unassembled WGS sequence"/>
</dbReference>
<evidence type="ECO:0000313" key="4">
    <source>
        <dbReference type="Proteomes" id="UP000253303"/>
    </source>
</evidence>
<dbReference type="AlphaFoldDB" id="A0A366LVW6"/>
<accession>A0A366LVW6</accession>
<dbReference type="PANTHER" id="PTHR34109:SF1">
    <property type="entry name" value="VOC DOMAIN-CONTAINING PROTEIN"/>
    <property type="match status" value="1"/>
</dbReference>
<dbReference type="Gene3D" id="3.30.720.110">
    <property type="match status" value="1"/>
</dbReference>
<keyword evidence="4" id="KW-1185">Reference proteome</keyword>
<proteinExistence type="predicted"/>
<dbReference type="PANTHER" id="PTHR34109">
    <property type="entry name" value="BNAUNNG04460D PROTEIN-RELATED"/>
    <property type="match status" value="1"/>
</dbReference>
<dbReference type="PROSITE" id="PS51819">
    <property type="entry name" value="VOC"/>
    <property type="match status" value="1"/>
</dbReference>
<dbReference type="InterPro" id="IPR037523">
    <property type="entry name" value="VOC_core"/>
</dbReference>
<protein>
    <submittedName>
        <fullName evidence="3">Bleomycin resistance protein</fullName>
    </submittedName>
</protein>
<feature type="region of interest" description="Disordered" evidence="1">
    <location>
        <begin position="83"/>
        <end position="115"/>
    </location>
</feature>
<sequence length="115" mass="12461">MRTIYALARSEDPEATVDWLVNVIGFSAHSVAKGEDGRVSHAELVLGDEMIMIGQGRPGGPGIYIAIDDPDAHHDRVAAAGTKITQKPADQPYGSREYACKDPGGNDWYFGTYRP</sequence>
<gene>
    <name evidence="3" type="ORF">DP939_24050</name>
</gene>
<name>A0A366LVW6_9ACTN</name>
<dbReference type="RefSeq" id="WP_113983029.1">
    <property type="nucleotide sequence ID" value="NZ_QMEY01000011.1"/>
</dbReference>
<dbReference type="InterPro" id="IPR029068">
    <property type="entry name" value="Glyas_Bleomycin-R_OHBP_Dase"/>
</dbReference>
<dbReference type="Pfam" id="PF00903">
    <property type="entry name" value="Glyoxalase"/>
    <property type="match status" value="1"/>
</dbReference>
<reference evidence="3 4" key="1">
    <citation type="submission" date="2018-06" db="EMBL/GenBank/DDBJ databases">
        <title>Sphaerisporangium craniellae sp. nov., isolated from a marine sponge in the South China Sea.</title>
        <authorList>
            <person name="Li L."/>
        </authorList>
    </citation>
    <scope>NUCLEOTIDE SEQUENCE [LARGE SCALE GENOMIC DNA]</scope>
    <source>
        <strain evidence="3 4">LHW63015</strain>
    </source>
</reference>